<name>A0A6N9YS91_9ACTN</name>
<evidence type="ECO:0000256" key="1">
    <source>
        <dbReference type="ARBA" id="ARBA00004651"/>
    </source>
</evidence>
<dbReference type="EMBL" id="JAAGOB010000014">
    <property type="protein sequence ID" value="NED97852.1"/>
    <property type="molecule type" value="Genomic_DNA"/>
</dbReference>
<evidence type="ECO:0000256" key="2">
    <source>
        <dbReference type="ARBA" id="ARBA00022448"/>
    </source>
</evidence>
<proteinExistence type="inferred from homology"/>
<gene>
    <name evidence="9" type="ORF">G1H11_21370</name>
</gene>
<evidence type="ECO:0000256" key="4">
    <source>
        <dbReference type="ARBA" id="ARBA00022692"/>
    </source>
</evidence>
<dbReference type="InterPro" id="IPR000515">
    <property type="entry name" value="MetI-like"/>
</dbReference>
<keyword evidence="10" id="KW-1185">Reference proteome</keyword>
<evidence type="ECO:0000256" key="7">
    <source>
        <dbReference type="RuleBase" id="RU363032"/>
    </source>
</evidence>
<feature type="transmembrane region" description="Helical" evidence="7">
    <location>
        <begin position="120"/>
        <end position="140"/>
    </location>
</feature>
<dbReference type="GO" id="GO:0005886">
    <property type="term" value="C:plasma membrane"/>
    <property type="evidence" value="ECO:0007669"/>
    <property type="project" value="UniProtKB-SubCell"/>
</dbReference>
<keyword evidence="4 7" id="KW-0812">Transmembrane</keyword>
<dbReference type="InterPro" id="IPR035906">
    <property type="entry name" value="MetI-like_sf"/>
</dbReference>
<evidence type="ECO:0000313" key="9">
    <source>
        <dbReference type="EMBL" id="NED97852.1"/>
    </source>
</evidence>
<protein>
    <submittedName>
        <fullName evidence="9">Carbohydrate ABC transporter permease</fullName>
    </submittedName>
</protein>
<organism evidence="9 10">
    <name type="scientific">Phytoactinopolyspora alkaliphila</name>
    <dbReference type="NCBI Taxonomy" id="1783498"/>
    <lineage>
        <taxon>Bacteria</taxon>
        <taxon>Bacillati</taxon>
        <taxon>Actinomycetota</taxon>
        <taxon>Actinomycetes</taxon>
        <taxon>Jiangellales</taxon>
        <taxon>Jiangellaceae</taxon>
        <taxon>Phytoactinopolyspora</taxon>
    </lineage>
</organism>
<dbReference type="Proteomes" id="UP000469185">
    <property type="component" value="Unassembled WGS sequence"/>
</dbReference>
<dbReference type="Pfam" id="PF00528">
    <property type="entry name" value="BPD_transp_1"/>
    <property type="match status" value="1"/>
</dbReference>
<evidence type="ECO:0000313" key="10">
    <source>
        <dbReference type="Proteomes" id="UP000469185"/>
    </source>
</evidence>
<sequence>MTTGSRPVGLTIAAGVAFVWMLPLLYLGQVSLSRGGLDNYATVLSTQGLGRYVLNSAIVTICAIVIVVVFGSAAAFAFSLLRFRGRTAIYVLLLSGLMLPTAAVLVPLTQIHSLLGWANTYQGLFVPYAALALPFGLVLLKNTYDALPHELHEAAAVDGASHARVFWQVFFPLTIPTVIMVALWTFLSSWNEFLLALMFMATDDMKTVTVVPTSFQLQFFVDVPKIFASLVLIQLPIIALYALMQRRFERGIVAGAVK</sequence>
<dbReference type="PANTHER" id="PTHR43744:SF12">
    <property type="entry name" value="ABC TRANSPORTER PERMEASE PROTEIN MG189-RELATED"/>
    <property type="match status" value="1"/>
</dbReference>
<evidence type="ECO:0000256" key="5">
    <source>
        <dbReference type="ARBA" id="ARBA00022989"/>
    </source>
</evidence>
<comment type="subcellular location">
    <subcellularLocation>
        <location evidence="1 7">Cell membrane</location>
        <topology evidence="1 7">Multi-pass membrane protein</topology>
    </subcellularLocation>
</comment>
<feature type="domain" description="ABC transmembrane type-1" evidence="8">
    <location>
        <begin position="53"/>
        <end position="244"/>
    </location>
</feature>
<dbReference type="CDD" id="cd06261">
    <property type="entry name" value="TM_PBP2"/>
    <property type="match status" value="1"/>
</dbReference>
<keyword evidence="6 7" id="KW-0472">Membrane</keyword>
<feature type="transmembrane region" description="Helical" evidence="7">
    <location>
        <begin position="88"/>
        <end position="108"/>
    </location>
</feature>
<keyword evidence="3" id="KW-1003">Cell membrane</keyword>
<dbReference type="PROSITE" id="PS50928">
    <property type="entry name" value="ABC_TM1"/>
    <property type="match status" value="1"/>
</dbReference>
<comment type="similarity">
    <text evidence="7">Belongs to the binding-protein-dependent transport system permease family.</text>
</comment>
<dbReference type="SUPFAM" id="SSF161098">
    <property type="entry name" value="MetI-like"/>
    <property type="match status" value="1"/>
</dbReference>
<feature type="transmembrane region" description="Helical" evidence="7">
    <location>
        <begin position="226"/>
        <end position="244"/>
    </location>
</feature>
<dbReference type="AlphaFoldDB" id="A0A6N9YS91"/>
<keyword evidence="5 7" id="KW-1133">Transmembrane helix</keyword>
<evidence type="ECO:0000256" key="6">
    <source>
        <dbReference type="ARBA" id="ARBA00023136"/>
    </source>
</evidence>
<feature type="transmembrane region" description="Helical" evidence="7">
    <location>
        <begin position="52"/>
        <end position="81"/>
    </location>
</feature>
<dbReference type="GO" id="GO:0055085">
    <property type="term" value="P:transmembrane transport"/>
    <property type="evidence" value="ECO:0007669"/>
    <property type="project" value="InterPro"/>
</dbReference>
<accession>A0A6N9YS91</accession>
<feature type="transmembrane region" description="Helical" evidence="7">
    <location>
        <begin position="12"/>
        <end position="32"/>
    </location>
</feature>
<dbReference type="PANTHER" id="PTHR43744">
    <property type="entry name" value="ABC TRANSPORTER PERMEASE PROTEIN MG189-RELATED-RELATED"/>
    <property type="match status" value="1"/>
</dbReference>
<evidence type="ECO:0000256" key="3">
    <source>
        <dbReference type="ARBA" id="ARBA00022475"/>
    </source>
</evidence>
<dbReference type="Gene3D" id="1.10.3720.10">
    <property type="entry name" value="MetI-like"/>
    <property type="match status" value="1"/>
</dbReference>
<reference evidence="9 10" key="1">
    <citation type="submission" date="2020-02" db="EMBL/GenBank/DDBJ databases">
        <authorList>
            <person name="Li X.-J."/>
            <person name="Feng X.-M."/>
        </authorList>
    </citation>
    <scope>NUCLEOTIDE SEQUENCE [LARGE SCALE GENOMIC DNA]</scope>
    <source>
        <strain evidence="9 10">CGMCC 4.7225</strain>
    </source>
</reference>
<dbReference type="RefSeq" id="WP_163820644.1">
    <property type="nucleotide sequence ID" value="NZ_JAAGOB010000014.1"/>
</dbReference>
<comment type="caution">
    <text evidence="9">The sequence shown here is derived from an EMBL/GenBank/DDBJ whole genome shotgun (WGS) entry which is preliminary data.</text>
</comment>
<keyword evidence="2 7" id="KW-0813">Transport</keyword>
<feature type="transmembrane region" description="Helical" evidence="7">
    <location>
        <begin position="169"/>
        <end position="190"/>
    </location>
</feature>
<evidence type="ECO:0000259" key="8">
    <source>
        <dbReference type="PROSITE" id="PS50928"/>
    </source>
</evidence>